<protein>
    <submittedName>
        <fullName evidence="1">Uncharacterized protein</fullName>
    </submittedName>
</protein>
<keyword evidence="2" id="KW-1185">Reference proteome</keyword>
<evidence type="ECO:0000313" key="2">
    <source>
        <dbReference type="Proteomes" id="UP000294530"/>
    </source>
</evidence>
<dbReference type="EMBL" id="SHOA02000004">
    <property type="protein sequence ID" value="TDH71162.1"/>
    <property type="molecule type" value="Genomic_DNA"/>
</dbReference>
<dbReference type="KEGG" id="blac:94352272"/>
<dbReference type="GeneID" id="94352272"/>
<gene>
    <name evidence="1" type="ORF">CCR75_008549</name>
</gene>
<evidence type="ECO:0000313" key="1">
    <source>
        <dbReference type="EMBL" id="TDH71162.1"/>
    </source>
</evidence>
<reference evidence="1 2" key="1">
    <citation type="journal article" date="2021" name="Genome Biol.">
        <title>AFLAP: assembly-free linkage analysis pipeline using k-mers from genome sequencing data.</title>
        <authorList>
            <person name="Fletcher K."/>
            <person name="Zhang L."/>
            <person name="Gil J."/>
            <person name="Han R."/>
            <person name="Cavanaugh K."/>
            <person name="Michelmore R."/>
        </authorList>
    </citation>
    <scope>NUCLEOTIDE SEQUENCE [LARGE SCALE GENOMIC DNA]</scope>
    <source>
        <strain evidence="1 2">SF5</strain>
    </source>
</reference>
<sequence length="325" mass="37290">MEGYSKAGLPAADASEVVVKVLNDEIGPWRAAELLKNLESVNPELFERTRSTLYRYWDVLQLSLVDFEGGRISSMLGKGATEKAKERVFNCFSEYFKYAGQAAGREENSAYKSLMEIIENLGYGHVLDGILRSFSQPEINELLDNGRRIALDYLKKQHEKYNTPSAIIKAVPYWDKGLILMGQPFFRLRALCKTHVKVEDGAVSEVKQQSQWLIDQLDDWVFDKKLFFVMYPWQRHILAATVLEQLSQRWKADVASSIAMAQDYIKSMLEILELKGTWPIHSIEYHAFQDFIDLAFDKPIPVQIKEAFNGQEGVDELIYKLNNAF</sequence>
<organism evidence="1 2">
    <name type="scientific">Bremia lactucae</name>
    <name type="common">Lettuce downy mildew</name>
    <dbReference type="NCBI Taxonomy" id="4779"/>
    <lineage>
        <taxon>Eukaryota</taxon>
        <taxon>Sar</taxon>
        <taxon>Stramenopiles</taxon>
        <taxon>Oomycota</taxon>
        <taxon>Peronosporomycetes</taxon>
        <taxon>Peronosporales</taxon>
        <taxon>Peronosporaceae</taxon>
        <taxon>Bremia</taxon>
    </lineage>
</organism>
<dbReference type="RefSeq" id="XP_067820661.1">
    <property type="nucleotide sequence ID" value="XM_067966601.1"/>
</dbReference>
<accession>A0A976IGK9</accession>
<proteinExistence type="predicted"/>
<comment type="caution">
    <text evidence="1">The sequence shown here is derived from an EMBL/GenBank/DDBJ whole genome shotgun (WGS) entry which is preliminary data.</text>
</comment>
<dbReference type="AlphaFoldDB" id="A0A976IGK9"/>
<dbReference type="Proteomes" id="UP000294530">
    <property type="component" value="Unassembled WGS sequence"/>
</dbReference>
<name>A0A976IGK9_BRELC</name>